<dbReference type="PANTHER" id="PTHR24015">
    <property type="entry name" value="OS07G0578800 PROTEIN-RELATED"/>
    <property type="match status" value="1"/>
</dbReference>
<dbReference type="FunFam" id="1.25.40.10:FF:001836">
    <property type="entry name" value="Os03g0852700 protein"/>
    <property type="match status" value="1"/>
</dbReference>
<dbReference type="Pfam" id="PF20431">
    <property type="entry name" value="E_motif"/>
    <property type="match status" value="1"/>
</dbReference>
<evidence type="ECO:0008006" key="6">
    <source>
        <dbReference type="Google" id="ProtNLM"/>
    </source>
</evidence>
<dbReference type="InterPro" id="IPR046848">
    <property type="entry name" value="E_motif"/>
</dbReference>
<evidence type="ECO:0000256" key="3">
    <source>
        <dbReference type="PROSITE-ProRule" id="PRU00708"/>
    </source>
</evidence>
<dbReference type="InterPro" id="IPR046960">
    <property type="entry name" value="PPR_At4g14850-like_plant"/>
</dbReference>
<feature type="region of interest" description="Disordered" evidence="4">
    <location>
        <begin position="36"/>
        <end position="98"/>
    </location>
</feature>
<dbReference type="GO" id="GO:0003723">
    <property type="term" value="F:RNA binding"/>
    <property type="evidence" value="ECO:0007669"/>
    <property type="project" value="InterPro"/>
</dbReference>
<name>A3APU8_ORYSJ</name>
<dbReference type="FunFam" id="1.25.40.10:FF:001788">
    <property type="entry name" value="Pentatricopeptide repeat-containing protein At4g25270, chloroplastic"/>
    <property type="match status" value="1"/>
</dbReference>
<sequence length="557" mass="62586">MVEKSTASYIEIRREYLPRVVLFLALKNETASRSSGCGLVQRKWRSQQPLATRPAPSSGGAGPPRQLADEATFSPPSHSGAALTLRAAPPPATQPTLDPVLSDLGSHPRLLTPDLLDSLLAALPLHPSPRRNLARLRRLLSVSLLRRYPALARRLLHLHASLGLVSYAHHLFDHLLPARAREDAFPWNCLIAGYARLGRHEDALALYLQMEEETVPRDRFTFTSALQACAGVGSVELGHAIHRDVVRAGLASDVPVCDALVDLYATFGDVRRALQVFDAMPDRDGVSWNIMLAGCLRHGLSQQALELWRRMLREEHEPDSITLSTMLSILPLVCDNGKWGLEIHAWAIRHGLETELSVANALIRMYSDKNEQSHALLVFESMTMRDLQSWNAIISAHLQDYRILMIFRRMVDSGMRPDETTFALVFSACDNLGLVEGGMRLFSEMENEYRIPPTMEQYTCMVNMLGKAGMIHEAYEFMSKRKPLDNEQTVLRALLQACLMHRNARVGEIIAKRLIELEPDNEHNFVKLMEIYQNVGRLVEAEKVKKTMRDRGLSCQS</sequence>
<dbReference type="PROSITE" id="PS51375">
    <property type="entry name" value="PPR"/>
    <property type="match status" value="2"/>
</dbReference>
<evidence type="ECO:0000256" key="2">
    <source>
        <dbReference type="ARBA" id="ARBA00022946"/>
    </source>
</evidence>
<protein>
    <recommendedName>
        <fullName evidence="6">Pentatricopeptide repeat-containing protein</fullName>
    </recommendedName>
</protein>
<dbReference type="EMBL" id="CM000140">
    <property type="protein sequence ID" value="EAZ29337.1"/>
    <property type="molecule type" value="Genomic_DNA"/>
</dbReference>
<proteinExistence type="predicted"/>
<accession>A3APU8</accession>
<dbReference type="Pfam" id="PF01535">
    <property type="entry name" value="PPR"/>
    <property type="match status" value="1"/>
</dbReference>
<dbReference type="Pfam" id="PF13041">
    <property type="entry name" value="PPR_2"/>
    <property type="match status" value="2"/>
</dbReference>
<evidence type="ECO:0000256" key="1">
    <source>
        <dbReference type="ARBA" id="ARBA00022737"/>
    </source>
</evidence>
<keyword evidence="2" id="KW-0809">Transit peptide</keyword>
<dbReference type="InterPro" id="IPR011990">
    <property type="entry name" value="TPR-like_helical_dom_sf"/>
</dbReference>
<evidence type="ECO:0000256" key="4">
    <source>
        <dbReference type="SAM" id="MobiDB-lite"/>
    </source>
</evidence>
<dbReference type="AlphaFoldDB" id="A3APU8"/>
<evidence type="ECO:0000313" key="5">
    <source>
        <dbReference type="EMBL" id="EAZ29337.1"/>
    </source>
</evidence>
<dbReference type="SUPFAM" id="SSF48452">
    <property type="entry name" value="TPR-like"/>
    <property type="match status" value="1"/>
</dbReference>
<organism evidence="5">
    <name type="scientific">Oryza sativa subsp. japonica</name>
    <name type="common">Rice</name>
    <dbReference type="NCBI Taxonomy" id="39947"/>
    <lineage>
        <taxon>Eukaryota</taxon>
        <taxon>Viridiplantae</taxon>
        <taxon>Streptophyta</taxon>
        <taxon>Embryophyta</taxon>
        <taxon>Tracheophyta</taxon>
        <taxon>Spermatophyta</taxon>
        <taxon>Magnoliopsida</taxon>
        <taxon>Liliopsida</taxon>
        <taxon>Poales</taxon>
        <taxon>Poaceae</taxon>
        <taxon>BOP clade</taxon>
        <taxon>Oryzoideae</taxon>
        <taxon>Oryzeae</taxon>
        <taxon>Oryzinae</taxon>
        <taxon>Oryza</taxon>
        <taxon>Oryza sativa</taxon>
    </lineage>
</organism>
<dbReference type="Gene3D" id="1.25.40.10">
    <property type="entry name" value="Tetratricopeptide repeat domain"/>
    <property type="match status" value="3"/>
</dbReference>
<dbReference type="NCBIfam" id="TIGR00756">
    <property type="entry name" value="PPR"/>
    <property type="match status" value="2"/>
</dbReference>
<dbReference type="PANTHER" id="PTHR24015:SF2028">
    <property type="entry name" value="REPEAT-CONTAINING PROTEIN, PUTATIVE-RELATED"/>
    <property type="match status" value="1"/>
</dbReference>
<dbReference type="Pfam" id="PF13812">
    <property type="entry name" value="PPR_3"/>
    <property type="match status" value="1"/>
</dbReference>
<reference evidence="5" key="2">
    <citation type="submission" date="2008-12" db="EMBL/GenBank/DDBJ databases">
        <title>Improved gene annotation of the rice (Oryza sativa) genomes.</title>
        <authorList>
            <person name="Wang J."/>
            <person name="Li R."/>
            <person name="Fan W."/>
            <person name="Huang Q."/>
            <person name="Zhang J."/>
            <person name="Zhou Y."/>
            <person name="Hu Y."/>
            <person name="Zi S."/>
            <person name="Li J."/>
            <person name="Ni P."/>
            <person name="Zheng H."/>
            <person name="Zhang Y."/>
            <person name="Zhao M."/>
            <person name="Hao Q."/>
            <person name="McDermott J."/>
            <person name="Samudrala R."/>
            <person name="Kristiansen K."/>
            <person name="Wong G.K.-S."/>
        </authorList>
    </citation>
    <scope>NUCLEOTIDE SEQUENCE</scope>
</reference>
<dbReference type="GO" id="GO:0009451">
    <property type="term" value="P:RNA modification"/>
    <property type="evidence" value="ECO:0007669"/>
    <property type="project" value="InterPro"/>
</dbReference>
<feature type="repeat" description="PPR" evidence="3">
    <location>
        <begin position="284"/>
        <end position="318"/>
    </location>
</feature>
<dbReference type="Proteomes" id="UP000007752">
    <property type="component" value="Chromosome 3"/>
</dbReference>
<dbReference type="InterPro" id="IPR002885">
    <property type="entry name" value="PPR_rpt"/>
</dbReference>
<reference evidence="5" key="1">
    <citation type="journal article" date="2005" name="PLoS Biol.">
        <title>The genomes of Oryza sativa: a history of duplications.</title>
        <authorList>
            <person name="Yu J."/>
            <person name="Wang J."/>
            <person name="Lin W."/>
            <person name="Li S."/>
            <person name="Li H."/>
            <person name="Zhou J."/>
            <person name="Ni P."/>
            <person name="Dong W."/>
            <person name="Hu S."/>
            <person name="Zeng C."/>
            <person name="Zhang J."/>
            <person name="Zhang Y."/>
            <person name="Li R."/>
            <person name="Xu Z."/>
            <person name="Li S."/>
            <person name="Li X."/>
            <person name="Zheng H."/>
            <person name="Cong L."/>
            <person name="Lin L."/>
            <person name="Yin J."/>
            <person name="Geng J."/>
            <person name="Li G."/>
            <person name="Shi J."/>
            <person name="Liu J."/>
            <person name="Lv H."/>
            <person name="Li J."/>
            <person name="Wang J."/>
            <person name="Deng Y."/>
            <person name="Ran L."/>
            <person name="Shi X."/>
            <person name="Wang X."/>
            <person name="Wu Q."/>
            <person name="Li C."/>
            <person name="Ren X."/>
            <person name="Wang J."/>
            <person name="Wang X."/>
            <person name="Li D."/>
            <person name="Liu D."/>
            <person name="Zhang X."/>
            <person name="Ji Z."/>
            <person name="Zhao W."/>
            <person name="Sun Y."/>
            <person name="Zhang Z."/>
            <person name="Bao J."/>
            <person name="Han Y."/>
            <person name="Dong L."/>
            <person name="Ji J."/>
            <person name="Chen P."/>
            <person name="Wu S."/>
            <person name="Liu J."/>
            <person name="Xiao Y."/>
            <person name="Bu D."/>
            <person name="Tan J."/>
            <person name="Yang L."/>
            <person name="Ye C."/>
            <person name="Zhang J."/>
            <person name="Xu J."/>
            <person name="Zhou Y."/>
            <person name="Yu Y."/>
            <person name="Zhang B."/>
            <person name="Zhuang S."/>
            <person name="Wei H."/>
            <person name="Liu B."/>
            <person name="Lei M."/>
            <person name="Yu H."/>
            <person name="Li Y."/>
            <person name="Xu H."/>
            <person name="Wei S."/>
            <person name="He X."/>
            <person name="Fang L."/>
            <person name="Zhang Z."/>
            <person name="Zhang Y."/>
            <person name="Huang X."/>
            <person name="Su Z."/>
            <person name="Tong W."/>
            <person name="Li J."/>
            <person name="Tong Z."/>
            <person name="Li S."/>
            <person name="Ye J."/>
            <person name="Wang L."/>
            <person name="Fang L."/>
            <person name="Lei T."/>
            <person name="Chen C."/>
            <person name="Chen H."/>
            <person name="Xu Z."/>
            <person name="Li H."/>
            <person name="Huang H."/>
            <person name="Zhang F."/>
            <person name="Xu H."/>
            <person name="Li N."/>
            <person name="Zhao C."/>
            <person name="Li S."/>
            <person name="Dong L."/>
            <person name="Huang Y."/>
            <person name="Li L."/>
            <person name="Xi Y."/>
            <person name="Qi Q."/>
            <person name="Li W."/>
            <person name="Zhang B."/>
            <person name="Hu W."/>
            <person name="Zhang Y."/>
            <person name="Tian X."/>
            <person name="Jiao Y."/>
            <person name="Liang X."/>
            <person name="Jin J."/>
            <person name="Gao L."/>
            <person name="Zheng W."/>
            <person name="Hao B."/>
            <person name="Liu S."/>
            <person name="Wang W."/>
            <person name="Yuan L."/>
            <person name="Cao M."/>
            <person name="McDermott J."/>
            <person name="Samudrala R."/>
            <person name="Wang J."/>
            <person name="Wong G.K."/>
            <person name="Yang H."/>
        </authorList>
    </citation>
    <scope>NUCLEOTIDE SEQUENCE [LARGE SCALE GENOMIC DNA]</scope>
</reference>
<keyword evidence="1" id="KW-0677">Repeat</keyword>
<feature type="repeat" description="PPR" evidence="3">
    <location>
        <begin position="183"/>
        <end position="217"/>
    </location>
</feature>
<gene>
    <name evidence="5" type="ORF">OsJ_13404</name>
</gene>
<dbReference type="FunFam" id="1.25.40.10:FF:000285">
    <property type="entry name" value="Pentatricopeptide repeat-containing protein, chloroplastic"/>
    <property type="match status" value="1"/>
</dbReference>